<proteinExistence type="predicted"/>
<evidence type="ECO:0000313" key="3">
    <source>
        <dbReference type="Proteomes" id="UP000032352"/>
    </source>
</evidence>
<evidence type="ECO:0000256" key="1">
    <source>
        <dbReference type="SAM" id="MobiDB-lite"/>
    </source>
</evidence>
<sequence length="622" mass="67623">MSGTIDKNKHRSQASLHSTVRKGKEALTSPLKVDLAKGQQSESPEKLKRIYAAQHASGALHKGDEEFSDEFVSVLGQTGADRIFESIKPDIEEVRGRGLTPHEIEQIGQEFDEEMSSTSQAQQWADLLKDNEIFTQHLAEKNSKFKAAKEAVKETATGPLLLHVGPGLANEVANGITELNKAATEEAAKEGTKKTLLEAFKAALSAGFASLLGVIMATGRECFSMNKRVDESVKFRNLAHAFTYVHNQGLDISQDPGLISLERELNESKEREKAVNSRYARRMLNAKKIKNFQKYSSQRDRDKDYVKEKDSQKMIRRAISKRKKLLRRRPYCKPMMAREFFSLSGEKDREAERIMMCVTAGVVVSGCSMAAVAATPAAIAGGAIGAKVVGAAQASGVGAVVLKNGSAAVTEATMLKGYWTVLDEGMGTVQERLNPKTGNVPEVAGKILDVVKPSDPRNVQVPLNGESDLSHTEFIDKSDVIHAVLHTVAKTGGVECDRAVKAIRAQLGADWEDNTDYTQTALSRNSSEADKKALIRVDRLVKSGNSTALSVALSTGLCDISKAINRMSEDGKALMLLSEGLATSRMSEDGKALMSIGALYVDNKGKPKINWMPIMHLAGCFN</sequence>
<dbReference type="RefSeq" id="WP_044838596.1">
    <property type="nucleotide sequence ID" value="NZ_CP059734.1"/>
</dbReference>
<organism evidence="2 3">
    <name type="scientific">Thalassomonas viridans</name>
    <dbReference type="NCBI Taxonomy" id="137584"/>
    <lineage>
        <taxon>Bacteria</taxon>
        <taxon>Pseudomonadati</taxon>
        <taxon>Pseudomonadota</taxon>
        <taxon>Gammaproteobacteria</taxon>
        <taxon>Alteromonadales</taxon>
        <taxon>Colwelliaceae</taxon>
        <taxon>Thalassomonas</taxon>
    </lineage>
</organism>
<feature type="region of interest" description="Disordered" evidence="1">
    <location>
        <begin position="1"/>
        <end position="45"/>
    </location>
</feature>
<name>A0AAF0CEC7_9GAMM</name>
<dbReference type="AlphaFoldDB" id="A0AAF0CEC7"/>
<gene>
    <name evidence="2" type="ORF">SG34_032760</name>
</gene>
<protein>
    <submittedName>
        <fullName evidence="2">Uncharacterized protein</fullName>
    </submittedName>
</protein>
<reference evidence="2 3" key="1">
    <citation type="journal article" date="2015" name="Genome Announc.">
        <title>Draft Genome Sequences of Marine Isolates of Thalassomonas viridans and Thalassomonas actiniarum.</title>
        <authorList>
            <person name="Olonade I."/>
            <person name="van Zyl L.J."/>
            <person name="Trindade M."/>
        </authorList>
    </citation>
    <scope>NUCLEOTIDE SEQUENCE [LARGE SCALE GENOMIC DNA]</scope>
    <source>
        <strain evidence="2 3">XOM25</strain>
    </source>
</reference>
<keyword evidence="3" id="KW-1185">Reference proteome</keyword>
<evidence type="ECO:0000313" key="2">
    <source>
        <dbReference type="EMBL" id="WDE08684.1"/>
    </source>
</evidence>
<dbReference type="EMBL" id="CP059734">
    <property type="protein sequence ID" value="WDE08684.1"/>
    <property type="molecule type" value="Genomic_DNA"/>
</dbReference>
<accession>A0AAF0CEC7</accession>
<dbReference type="Proteomes" id="UP000032352">
    <property type="component" value="Chromosome pTvir"/>
</dbReference>
<reference evidence="2 3" key="2">
    <citation type="journal article" date="2022" name="Mar. Drugs">
        <title>Bioassay-Guided Fractionation Leads to the Detection of Cholic Acid Generated by the Rare Thalassomonas sp.</title>
        <authorList>
            <person name="Pheiffer F."/>
            <person name="Schneider Y.K."/>
            <person name="Hansen E.H."/>
            <person name="Andersen J.H."/>
            <person name="Isaksson J."/>
            <person name="Busche T."/>
            <person name="R C."/>
            <person name="Kalinowski J."/>
            <person name="Zyl L.V."/>
            <person name="Trindade M."/>
        </authorList>
    </citation>
    <scope>NUCLEOTIDE SEQUENCE [LARGE SCALE GENOMIC DNA]</scope>
    <source>
        <strain evidence="2 3">XOM25</strain>
    </source>
</reference>
<dbReference type="KEGG" id="tvd:SG34_032760"/>